<dbReference type="Gene3D" id="3.40.50.410">
    <property type="entry name" value="von Willebrand factor, type A domain"/>
    <property type="match status" value="1"/>
</dbReference>
<sequence>MRKQEINEFNLHEERKIAYPLYFIVDTSPSMQNFLPDVEKTISTFKTFIKQHHFLAEIIPISIITFDHSARTLIPLGNLANVEEEVKFNLGTSTRFLRHCSYCEK</sequence>
<dbReference type="AlphaFoldDB" id="A0A9Q4GLA3"/>
<dbReference type="InterPro" id="IPR036465">
    <property type="entry name" value="vWFA_dom_sf"/>
</dbReference>
<dbReference type="SUPFAM" id="SSF53300">
    <property type="entry name" value="vWA-like"/>
    <property type="match status" value="1"/>
</dbReference>
<reference evidence="1" key="1">
    <citation type="submission" date="2022-11" db="EMBL/GenBank/DDBJ databases">
        <title>Corynebacterium sp. isolated from Penguins.</title>
        <authorList>
            <person name="Sedlar K."/>
            <person name="Svec P."/>
        </authorList>
    </citation>
    <scope>NUCLEOTIDE SEQUENCE</scope>
    <source>
        <strain evidence="1">P5875</strain>
    </source>
</reference>
<dbReference type="Proteomes" id="UP001070238">
    <property type="component" value="Unassembled WGS sequence"/>
</dbReference>
<evidence type="ECO:0000313" key="1">
    <source>
        <dbReference type="EMBL" id="MCX7537563.1"/>
    </source>
</evidence>
<dbReference type="RefSeq" id="WP_267169110.1">
    <property type="nucleotide sequence ID" value="NZ_JAPMKX010000001.1"/>
</dbReference>
<name>A0A9Q4GLA3_9CORY</name>
<proteinExistence type="predicted"/>
<evidence type="ECO:0000313" key="2">
    <source>
        <dbReference type="Proteomes" id="UP001070238"/>
    </source>
</evidence>
<protein>
    <recommendedName>
        <fullName evidence="3">VWFA domain-containing protein</fullName>
    </recommendedName>
</protein>
<dbReference type="EMBL" id="JAPMKX010000001">
    <property type="protein sequence ID" value="MCX7537563.1"/>
    <property type="molecule type" value="Genomic_DNA"/>
</dbReference>
<accession>A0A9Q4GLA3</accession>
<evidence type="ECO:0008006" key="3">
    <source>
        <dbReference type="Google" id="ProtNLM"/>
    </source>
</evidence>
<gene>
    <name evidence="1" type="ORF">OS123_03240</name>
</gene>
<comment type="caution">
    <text evidence="1">The sequence shown here is derived from an EMBL/GenBank/DDBJ whole genome shotgun (WGS) entry which is preliminary data.</text>
</comment>
<organism evidence="1 2">
    <name type="scientific">Corynebacterium antarcticum</name>
    <dbReference type="NCBI Taxonomy" id="2800405"/>
    <lineage>
        <taxon>Bacteria</taxon>
        <taxon>Bacillati</taxon>
        <taxon>Actinomycetota</taxon>
        <taxon>Actinomycetes</taxon>
        <taxon>Mycobacteriales</taxon>
        <taxon>Corynebacteriaceae</taxon>
        <taxon>Corynebacterium</taxon>
    </lineage>
</organism>